<dbReference type="InterPro" id="IPR022761">
    <property type="entry name" value="Fumarate_lyase_N"/>
</dbReference>
<organism evidence="14 15">
    <name type="scientific">Tilletiopsis washingtonensis</name>
    <dbReference type="NCBI Taxonomy" id="58919"/>
    <lineage>
        <taxon>Eukaryota</taxon>
        <taxon>Fungi</taxon>
        <taxon>Dikarya</taxon>
        <taxon>Basidiomycota</taxon>
        <taxon>Ustilaginomycotina</taxon>
        <taxon>Exobasidiomycetes</taxon>
        <taxon>Entylomatales</taxon>
        <taxon>Entylomatales incertae sedis</taxon>
        <taxon>Tilletiopsis</taxon>
    </lineage>
</organism>
<dbReference type="GeneID" id="37268015"/>
<name>A0A316ZGH7_9BASI</name>
<dbReference type="Gene3D" id="1.10.275.60">
    <property type="match status" value="1"/>
</dbReference>
<accession>A0A316ZGH7</accession>
<dbReference type="GO" id="GO:0044208">
    <property type="term" value="P:'de novo' AMP biosynthetic process"/>
    <property type="evidence" value="ECO:0007669"/>
    <property type="project" value="UniProtKB-UniPathway"/>
</dbReference>
<dbReference type="GO" id="GO:0005829">
    <property type="term" value="C:cytosol"/>
    <property type="evidence" value="ECO:0007669"/>
    <property type="project" value="TreeGrafter"/>
</dbReference>
<dbReference type="Gene3D" id="1.20.200.10">
    <property type="entry name" value="Fumarase/aspartase (Central domain)"/>
    <property type="match status" value="1"/>
</dbReference>
<keyword evidence="15" id="KW-1185">Reference proteome</keyword>
<dbReference type="Pfam" id="PF10397">
    <property type="entry name" value="ADSL_C"/>
    <property type="match status" value="1"/>
</dbReference>
<dbReference type="AlphaFoldDB" id="A0A316ZGH7"/>
<dbReference type="EC" id="4.3.2.2" evidence="6 12"/>
<dbReference type="InterPro" id="IPR019468">
    <property type="entry name" value="AdenyloSucc_lyase_C"/>
</dbReference>
<dbReference type="InterPro" id="IPR000362">
    <property type="entry name" value="Fumarate_lyase_fam"/>
</dbReference>
<evidence type="ECO:0000256" key="6">
    <source>
        <dbReference type="ARBA" id="ARBA00012339"/>
    </source>
</evidence>
<comment type="pathway">
    <text evidence="3 12">Purine metabolism; AMP biosynthesis via de novo pathway; AMP from IMP: step 2/2.</text>
</comment>
<dbReference type="PROSITE" id="PS00163">
    <property type="entry name" value="FUMARATE_LYASES"/>
    <property type="match status" value="1"/>
</dbReference>
<dbReference type="PANTHER" id="PTHR43172">
    <property type="entry name" value="ADENYLOSUCCINATE LYASE"/>
    <property type="match status" value="1"/>
</dbReference>
<comment type="catalytic activity">
    <reaction evidence="11 12">
        <text>N(6)-(1,2-dicarboxyethyl)-AMP = fumarate + AMP</text>
        <dbReference type="Rhea" id="RHEA:16853"/>
        <dbReference type="ChEBI" id="CHEBI:29806"/>
        <dbReference type="ChEBI" id="CHEBI:57567"/>
        <dbReference type="ChEBI" id="CHEBI:456215"/>
        <dbReference type="EC" id="4.3.2.2"/>
    </reaction>
</comment>
<dbReference type="UniPathway" id="UPA00074">
    <property type="reaction ID" value="UER00132"/>
</dbReference>
<evidence type="ECO:0000313" key="15">
    <source>
        <dbReference type="Proteomes" id="UP000245946"/>
    </source>
</evidence>
<keyword evidence="8 12" id="KW-0658">Purine biosynthesis</keyword>
<sequence>MASFDSWQSPLAGRYASKEMSAIFSNGTRFSTWRALWLNLAIAEKELGLPIPDAAIAEMRANLLLDEAQMQAAAQEEKKRRHDVMAHVHVFGSVCPTAAPFIHLGATSCYVTDNADLIFLRRAMDLLLPKLALVIERLAVFADKYKALPTLGFTHMQPAQLTTVGKRATLWIQELLWDLRNMKRARDDLGFRGVKGTTGTQASFLSLFDGDHDKVEALDERVTALFDFPYAMPVTGQTYSRKIDIDVLAPLVSFSASAAKMATDIRLLCHLKEIEEPFEKDQIGSSAMAYKRNPMRSERVCSLARWLGNIYGNARETASVQWMERTLDDSANRRLSIPEAFLTADVLLTLLQNISEGLVVYPAIIARRIAGELPFMATENIIMAMVRAGGDRQVCHEKIRVLSHQAAQVVKEQGGENDLIERVRSEPYFAPIVPRLAELLDPKSFTGRAEQQVDSFLRKWVNPALEPYRQGFAGAAKADLAV</sequence>
<protein>
    <recommendedName>
        <fullName evidence="7 12">Adenylosuccinate lyase</fullName>
        <shortName evidence="12">ASL</shortName>
        <ecNumber evidence="6 12">4.3.2.2</ecNumber>
    </recommendedName>
    <alternativeName>
        <fullName evidence="10 12">Adenylosuccinase</fullName>
    </alternativeName>
</protein>
<evidence type="ECO:0000256" key="9">
    <source>
        <dbReference type="ARBA" id="ARBA00023239"/>
    </source>
</evidence>
<proteinExistence type="inferred from homology"/>
<comment type="subunit">
    <text evidence="5">Homotetramer. Residues from neighboring subunits contribute catalytic and substrate-binding residues to each active site.</text>
</comment>
<dbReference type="OrthoDB" id="406045at2759"/>
<dbReference type="InterPro" id="IPR020557">
    <property type="entry name" value="Fumarate_lyase_CS"/>
</dbReference>
<dbReference type="EMBL" id="KZ819285">
    <property type="protein sequence ID" value="PWO00357.1"/>
    <property type="molecule type" value="Genomic_DNA"/>
</dbReference>
<keyword evidence="9 12" id="KW-0456">Lyase</keyword>
<dbReference type="InterPro" id="IPR004769">
    <property type="entry name" value="Pur_lyase"/>
</dbReference>
<evidence type="ECO:0000256" key="3">
    <source>
        <dbReference type="ARBA" id="ARBA00004734"/>
    </source>
</evidence>
<comment type="pathway">
    <text evidence="2 12">Purine metabolism; IMP biosynthesis via de novo pathway; 5-amino-1-(5-phospho-D-ribosyl)imidazole-4-carboxamide from 5-amino-1-(5-phospho-D-ribosyl)imidazole-4-carboxylate: step 2/2.</text>
</comment>
<evidence type="ECO:0000256" key="7">
    <source>
        <dbReference type="ARBA" id="ARBA00017058"/>
    </source>
</evidence>
<dbReference type="RefSeq" id="XP_025600635.1">
    <property type="nucleotide sequence ID" value="XM_025740469.1"/>
</dbReference>
<dbReference type="GO" id="GO:0070626">
    <property type="term" value="F:(S)-2-(5-amino-1-(5-phospho-D-ribosyl)imidazole-4-carboxamido) succinate lyase (fumarate-forming) activity"/>
    <property type="evidence" value="ECO:0007669"/>
    <property type="project" value="TreeGrafter"/>
</dbReference>
<feature type="non-terminal residue" evidence="14">
    <location>
        <position position="482"/>
    </location>
</feature>
<dbReference type="UniPathway" id="UPA00075">
    <property type="reaction ID" value="UER00336"/>
</dbReference>
<evidence type="ECO:0000313" key="14">
    <source>
        <dbReference type="EMBL" id="PWO00357.1"/>
    </source>
</evidence>
<evidence type="ECO:0000256" key="1">
    <source>
        <dbReference type="ARBA" id="ARBA00000598"/>
    </source>
</evidence>
<dbReference type="FunFam" id="1.10.40.30:FF:000005">
    <property type="entry name" value="Adenylosuccinate lyase"/>
    <property type="match status" value="1"/>
</dbReference>
<dbReference type="GO" id="GO:0004018">
    <property type="term" value="F:N6-(1,2-dicarboxyethyl)AMP AMP-lyase (fumarate-forming) activity"/>
    <property type="evidence" value="ECO:0007669"/>
    <property type="project" value="InterPro"/>
</dbReference>
<dbReference type="NCBIfam" id="TIGR00928">
    <property type="entry name" value="purB"/>
    <property type="match status" value="1"/>
</dbReference>
<evidence type="ECO:0000256" key="4">
    <source>
        <dbReference type="ARBA" id="ARBA00008273"/>
    </source>
</evidence>
<evidence type="ECO:0000256" key="11">
    <source>
        <dbReference type="ARBA" id="ARBA00047513"/>
    </source>
</evidence>
<evidence type="ECO:0000256" key="10">
    <source>
        <dbReference type="ARBA" id="ARBA00030717"/>
    </source>
</evidence>
<dbReference type="SMART" id="SM00998">
    <property type="entry name" value="ADSL_C"/>
    <property type="match status" value="1"/>
</dbReference>
<dbReference type="PANTHER" id="PTHR43172:SF1">
    <property type="entry name" value="ADENYLOSUCCINATE LYASE"/>
    <property type="match status" value="1"/>
</dbReference>
<dbReference type="Proteomes" id="UP000245946">
    <property type="component" value="Unassembled WGS sequence"/>
</dbReference>
<feature type="domain" description="Adenylosuccinate lyase C-terminal" evidence="13">
    <location>
        <begin position="373"/>
        <end position="457"/>
    </location>
</feature>
<reference evidence="14 15" key="1">
    <citation type="journal article" date="2018" name="Mol. Biol. Evol.">
        <title>Broad Genomic Sampling Reveals a Smut Pathogenic Ancestry of the Fungal Clade Ustilaginomycotina.</title>
        <authorList>
            <person name="Kijpornyongpan T."/>
            <person name="Mondo S.J."/>
            <person name="Barry K."/>
            <person name="Sandor L."/>
            <person name="Lee J."/>
            <person name="Lipzen A."/>
            <person name="Pangilinan J."/>
            <person name="LaButti K."/>
            <person name="Hainaut M."/>
            <person name="Henrissat B."/>
            <person name="Grigoriev I.V."/>
            <person name="Spatafora J.W."/>
            <person name="Aime M.C."/>
        </authorList>
    </citation>
    <scope>NUCLEOTIDE SEQUENCE [LARGE SCALE GENOMIC DNA]</scope>
    <source>
        <strain evidence="14 15">MCA 4186</strain>
    </source>
</reference>
<evidence type="ECO:0000256" key="5">
    <source>
        <dbReference type="ARBA" id="ARBA00011668"/>
    </source>
</evidence>
<comment type="similarity">
    <text evidence="4 12">Belongs to the lyase 1 family. Adenylosuccinate lyase subfamily.</text>
</comment>
<gene>
    <name evidence="14" type="ORF">FA09DRAFT_304450</name>
</gene>
<evidence type="ECO:0000256" key="8">
    <source>
        <dbReference type="ARBA" id="ARBA00022755"/>
    </source>
</evidence>
<dbReference type="FunFam" id="1.10.275.60:FF:000001">
    <property type="entry name" value="Adenylosuccinate lyase"/>
    <property type="match status" value="1"/>
</dbReference>
<dbReference type="InterPro" id="IPR008948">
    <property type="entry name" value="L-Aspartase-like"/>
</dbReference>
<dbReference type="Gene3D" id="1.10.40.30">
    <property type="entry name" value="Fumarase/aspartase (C-terminal domain)"/>
    <property type="match status" value="1"/>
</dbReference>
<evidence type="ECO:0000256" key="12">
    <source>
        <dbReference type="RuleBase" id="RU361172"/>
    </source>
</evidence>
<evidence type="ECO:0000256" key="2">
    <source>
        <dbReference type="ARBA" id="ARBA00004706"/>
    </source>
</evidence>
<dbReference type="CDD" id="cd03302">
    <property type="entry name" value="Adenylsuccinate_lyase_2"/>
    <property type="match status" value="1"/>
</dbReference>
<dbReference type="STRING" id="58919.A0A316ZGH7"/>
<dbReference type="SUPFAM" id="SSF48557">
    <property type="entry name" value="L-aspartase-like"/>
    <property type="match status" value="1"/>
</dbReference>
<comment type="catalytic activity">
    <reaction evidence="1 12">
        <text>(2S)-2-[5-amino-1-(5-phospho-beta-D-ribosyl)imidazole-4-carboxamido]succinate = 5-amino-1-(5-phospho-beta-D-ribosyl)imidazole-4-carboxamide + fumarate</text>
        <dbReference type="Rhea" id="RHEA:23920"/>
        <dbReference type="ChEBI" id="CHEBI:29806"/>
        <dbReference type="ChEBI" id="CHEBI:58443"/>
        <dbReference type="ChEBI" id="CHEBI:58475"/>
        <dbReference type="EC" id="4.3.2.2"/>
    </reaction>
</comment>
<evidence type="ECO:0000259" key="13">
    <source>
        <dbReference type="SMART" id="SM00998"/>
    </source>
</evidence>
<dbReference type="GO" id="GO:0006189">
    <property type="term" value="P:'de novo' IMP biosynthetic process"/>
    <property type="evidence" value="ECO:0007669"/>
    <property type="project" value="UniProtKB-UniPathway"/>
</dbReference>
<dbReference type="PRINTS" id="PR00149">
    <property type="entry name" value="FUMRATELYASE"/>
</dbReference>
<dbReference type="Pfam" id="PF00206">
    <property type="entry name" value="Lyase_1"/>
    <property type="match status" value="1"/>
</dbReference>